<keyword evidence="3" id="KW-1185">Reference proteome</keyword>
<dbReference type="OrthoDB" id="1091498at2759"/>
<sequence>MDPSERTTAEVDLFNDHLSDETLSPFLRLMNELQNNSGRKIPSNPHMDRSDGNNSLIEGSKLRPYDQKKGAVRPMHERNAVPLTDSAAASNKLPTQNADSIAHHAEPLKLATGQSSDVSSRRQAQSDVVRGNYKALVRQLTLNATIRNVKEWSAYQGLYLSLLFDVYSVLDSDISYNRFGGSQFTLRDQTGCLVATYYAIVRYGSSSTACRTVL</sequence>
<dbReference type="Proteomes" id="UP000030665">
    <property type="component" value="Unassembled WGS sequence"/>
</dbReference>
<reference evidence="2" key="1">
    <citation type="submission" date="2014-01" db="EMBL/GenBank/DDBJ databases">
        <authorList>
            <person name="Aslett M."/>
        </authorList>
    </citation>
    <scope>NUCLEOTIDE SEQUENCE</scope>
</reference>
<proteinExistence type="predicted"/>
<organism evidence="2 3">
    <name type="scientific">Trichuris trichiura</name>
    <name type="common">Whipworm</name>
    <name type="synonym">Trichocephalus trichiurus</name>
    <dbReference type="NCBI Taxonomy" id="36087"/>
    <lineage>
        <taxon>Eukaryota</taxon>
        <taxon>Metazoa</taxon>
        <taxon>Ecdysozoa</taxon>
        <taxon>Nematoda</taxon>
        <taxon>Enoplea</taxon>
        <taxon>Dorylaimia</taxon>
        <taxon>Trichinellida</taxon>
        <taxon>Trichuridae</taxon>
        <taxon>Trichuris</taxon>
    </lineage>
</organism>
<evidence type="ECO:0000313" key="2">
    <source>
        <dbReference type="EMBL" id="CDW57557.1"/>
    </source>
</evidence>
<reference evidence="2" key="2">
    <citation type="submission" date="2014-03" db="EMBL/GenBank/DDBJ databases">
        <title>The whipworm genome and dual-species transcriptomics of an intimate host-pathogen interaction.</title>
        <authorList>
            <person name="Foth B.J."/>
            <person name="Tsai I.J."/>
            <person name="Reid A.J."/>
            <person name="Bancroft A.J."/>
            <person name="Nichol S."/>
            <person name="Tracey A."/>
            <person name="Holroyd N."/>
            <person name="Cotton J.A."/>
            <person name="Stanley E.J."/>
            <person name="Zarowiecki M."/>
            <person name="Liu J.Z."/>
            <person name="Huckvale T."/>
            <person name="Cooper P.J."/>
            <person name="Grencis R.K."/>
            <person name="Berriman M."/>
        </authorList>
    </citation>
    <scope>NUCLEOTIDE SEQUENCE [LARGE SCALE GENOMIC DNA]</scope>
</reference>
<evidence type="ECO:0000256" key="1">
    <source>
        <dbReference type="SAM" id="MobiDB-lite"/>
    </source>
</evidence>
<dbReference type="STRING" id="36087.A0A077ZB38"/>
<accession>A0A077ZB38</accession>
<evidence type="ECO:0000313" key="3">
    <source>
        <dbReference type="Proteomes" id="UP000030665"/>
    </source>
</evidence>
<gene>
    <name evidence="2" type="ORF">TTRE_0000584901</name>
</gene>
<dbReference type="AlphaFoldDB" id="A0A077ZB38"/>
<protein>
    <submittedName>
        <fullName evidence="2">Uncharacterized protein</fullName>
    </submittedName>
</protein>
<name>A0A077ZB38_TRITR</name>
<dbReference type="EMBL" id="HG806178">
    <property type="protein sequence ID" value="CDW57557.1"/>
    <property type="molecule type" value="Genomic_DNA"/>
</dbReference>
<feature type="compositionally biased region" description="Basic and acidic residues" evidence="1">
    <location>
        <begin position="60"/>
        <end position="79"/>
    </location>
</feature>
<feature type="region of interest" description="Disordered" evidence="1">
    <location>
        <begin position="36"/>
        <end position="88"/>
    </location>
</feature>